<keyword evidence="1" id="KW-0378">Hydrolase</keyword>
<dbReference type="Pfam" id="PF07963">
    <property type="entry name" value="N_methyl"/>
    <property type="match status" value="1"/>
</dbReference>
<dbReference type="InterPro" id="IPR003610">
    <property type="entry name" value="CBM5/12"/>
</dbReference>
<gene>
    <name evidence="5" type="primary">pilV</name>
    <name evidence="5" type="ORF">ABHF33_09475</name>
</gene>
<name>A0AAU7F745_9NEIS</name>
<dbReference type="EMBL" id="CP157355">
    <property type="protein sequence ID" value="XBL99308.1"/>
    <property type="molecule type" value="Genomic_DNA"/>
</dbReference>
<dbReference type="GO" id="GO:0005975">
    <property type="term" value="P:carbohydrate metabolic process"/>
    <property type="evidence" value="ECO:0007669"/>
    <property type="project" value="InterPro"/>
</dbReference>
<dbReference type="GO" id="GO:0005576">
    <property type="term" value="C:extracellular region"/>
    <property type="evidence" value="ECO:0007669"/>
    <property type="project" value="InterPro"/>
</dbReference>
<dbReference type="SUPFAM" id="SSF51055">
    <property type="entry name" value="Carbohydrate binding domain"/>
    <property type="match status" value="1"/>
</dbReference>
<accession>A0AAU7F745</accession>
<evidence type="ECO:0000256" key="1">
    <source>
        <dbReference type="ARBA" id="ARBA00022801"/>
    </source>
</evidence>
<feature type="transmembrane region" description="Helical" evidence="3">
    <location>
        <begin position="7"/>
        <end position="27"/>
    </location>
</feature>
<dbReference type="NCBIfam" id="TIGR02523">
    <property type="entry name" value="type_IV_pilV"/>
    <property type="match status" value="1"/>
</dbReference>
<organism evidence="5">
    <name type="scientific">Chitinibacter mangrovi</name>
    <dbReference type="NCBI Taxonomy" id="3153927"/>
    <lineage>
        <taxon>Bacteria</taxon>
        <taxon>Pseudomonadati</taxon>
        <taxon>Pseudomonadota</taxon>
        <taxon>Betaproteobacteria</taxon>
        <taxon>Neisseriales</taxon>
        <taxon>Chitinibacteraceae</taxon>
        <taxon>Chitinibacter</taxon>
    </lineage>
</organism>
<dbReference type="CDD" id="cd12215">
    <property type="entry name" value="ChiC_BD"/>
    <property type="match status" value="1"/>
</dbReference>
<dbReference type="SMART" id="SM00495">
    <property type="entry name" value="ChtBD3"/>
    <property type="match status" value="1"/>
</dbReference>
<evidence type="ECO:0000256" key="2">
    <source>
        <dbReference type="SAM" id="MobiDB-lite"/>
    </source>
</evidence>
<feature type="region of interest" description="Disordered" evidence="2">
    <location>
        <begin position="339"/>
        <end position="366"/>
    </location>
</feature>
<keyword evidence="3" id="KW-0472">Membrane</keyword>
<dbReference type="KEGG" id="cmav:ABHF33_09475"/>
<feature type="compositionally biased region" description="Polar residues" evidence="2">
    <location>
        <begin position="357"/>
        <end position="366"/>
    </location>
</feature>
<dbReference type="AlphaFoldDB" id="A0AAU7F745"/>
<dbReference type="GO" id="GO:0030246">
    <property type="term" value="F:carbohydrate binding"/>
    <property type="evidence" value="ECO:0007669"/>
    <property type="project" value="InterPro"/>
</dbReference>
<evidence type="ECO:0000313" key="5">
    <source>
        <dbReference type="EMBL" id="XBL99308.1"/>
    </source>
</evidence>
<proteinExistence type="predicted"/>
<dbReference type="GO" id="GO:0004553">
    <property type="term" value="F:hydrolase activity, hydrolyzing O-glycosyl compounds"/>
    <property type="evidence" value="ECO:0007669"/>
    <property type="project" value="InterPro"/>
</dbReference>
<evidence type="ECO:0000256" key="3">
    <source>
        <dbReference type="SAM" id="Phobius"/>
    </source>
</evidence>
<keyword evidence="3" id="KW-1133">Transmembrane helix</keyword>
<dbReference type="InterPro" id="IPR013362">
    <property type="entry name" value="Pilus_4_PilV"/>
</dbReference>
<protein>
    <submittedName>
        <fullName evidence="5">Type IV pilus modification protein PilV</fullName>
    </submittedName>
</protein>
<feature type="compositionally biased region" description="Low complexity" evidence="2">
    <location>
        <begin position="339"/>
        <end position="352"/>
    </location>
</feature>
<dbReference type="Gene3D" id="2.10.10.20">
    <property type="entry name" value="Carbohydrate-binding module superfamily 5/12"/>
    <property type="match status" value="1"/>
</dbReference>
<evidence type="ECO:0000259" key="4">
    <source>
        <dbReference type="SMART" id="SM00495"/>
    </source>
</evidence>
<dbReference type="InterPro" id="IPR012902">
    <property type="entry name" value="N_methyl_site"/>
</dbReference>
<feature type="region of interest" description="Disordered" evidence="2">
    <location>
        <begin position="263"/>
        <end position="288"/>
    </location>
</feature>
<keyword evidence="3" id="KW-0812">Transmembrane</keyword>
<dbReference type="RefSeq" id="WP_348943738.1">
    <property type="nucleotide sequence ID" value="NZ_CP157355.1"/>
</dbReference>
<reference evidence="5" key="1">
    <citation type="submission" date="2024-05" db="EMBL/GenBank/DDBJ databases">
        <authorList>
            <person name="Yang L."/>
            <person name="Pan L."/>
        </authorList>
    </citation>
    <scope>NUCLEOTIDE SEQUENCE</scope>
    <source>
        <strain evidence="5">FCG-7</strain>
    </source>
</reference>
<sequence length="366" mass="38939">MRHKQKGIGLIEVLIALVVIGISVLALTSLQGQTLKSSAYNKQRVEAQAYAYQALERIRAESERANCSLTDTTATVTEEMKVMGFIDLDTLCNGSVNGSHNKMSRTCSIALTCKAKADGSDQAVTAGKCPTGVSAAEVVSKVRWDGASWGGQGEVAPVADQYVEARILLTDYRKSLTFKIWNASHGWEEGDIVRQGNQAENRYFICYKAEGCPKPGFNQPKNNDADGDTNHPDYWKKVGEAPYCSRDIFANSGVIPAVTPAVTPATTTDPNTTSAPTNAPTNAPTAAPTAAPTIAPTATPAGVLCATWSTSLVYTAGNIVKHTQGQSIKYYLAKQWTQGQNPNSNNGPSGSGKPWTEITQATAGCN</sequence>
<feature type="domain" description="Chitin-binding type-3" evidence="4">
    <location>
        <begin position="305"/>
        <end position="358"/>
    </location>
</feature>
<dbReference type="InterPro" id="IPR036573">
    <property type="entry name" value="CBM_sf_5/12"/>
</dbReference>